<name>A0A1B0BK61_9MUSC</name>
<dbReference type="InterPro" id="IPR008928">
    <property type="entry name" value="6-hairpin_glycosidase_sf"/>
</dbReference>
<organism evidence="2 3">
    <name type="scientific">Glossina palpalis gambiensis</name>
    <dbReference type="NCBI Taxonomy" id="67801"/>
    <lineage>
        <taxon>Eukaryota</taxon>
        <taxon>Metazoa</taxon>
        <taxon>Ecdysozoa</taxon>
        <taxon>Arthropoda</taxon>
        <taxon>Hexapoda</taxon>
        <taxon>Insecta</taxon>
        <taxon>Pterygota</taxon>
        <taxon>Neoptera</taxon>
        <taxon>Endopterygota</taxon>
        <taxon>Diptera</taxon>
        <taxon>Brachycera</taxon>
        <taxon>Muscomorpha</taxon>
        <taxon>Hippoboscoidea</taxon>
        <taxon>Glossinidae</taxon>
        <taxon>Glossina</taxon>
    </lineage>
</organism>
<reference evidence="3" key="1">
    <citation type="submission" date="2015-01" db="EMBL/GenBank/DDBJ databases">
        <authorList>
            <person name="Aksoy S."/>
            <person name="Warren W."/>
            <person name="Wilson R.K."/>
        </authorList>
    </citation>
    <scope>NUCLEOTIDE SEQUENCE [LARGE SCALE GENOMIC DNA]</scope>
    <source>
        <strain evidence="3">IAEA</strain>
    </source>
</reference>
<dbReference type="PANTHER" id="PTHR12654:SF0">
    <property type="entry name" value="NON-LYSOSOMAL GLUCOSYLCERAMIDASE"/>
    <property type="match status" value="1"/>
</dbReference>
<keyword evidence="3" id="KW-1185">Reference proteome</keyword>
<evidence type="ECO:0000313" key="3">
    <source>
        <dbReference type="Proteomes" id="UP000092460"/>
    </source>
</evidence>
<dbReference type="EnsemblMetazoa" id="GPPI032743-RA">
    <property type="protein sequence ID" value="GPPI032743-PA"/>
    <property type="gene ID" value="GPPI032743"/>
</dbReference>
<accession>A0A1B0BK61</accession>
<dbReference type="AlphaFoldDB" id="A0A1B0BK61"/>
<dbReference type="SUPFAM" id="SSF48208">
    <property type="entry name" value="Six-hairpin glycosidases"/>
    <property type="match status" value="1"/>
</dbReference>
<protein>
    <recommendedName>
        <fullName evidence="1">Glycosyl-hydrolase family 116 catalytic region domain-containing protein</fullName>
    </recommendedName>
</protein>
<dbReference type="GO" id="GO:0008422">
    <property type="term" value="F:beta-glucosidase activity"/>
    <property type="evidence" value="ECO:0007669"/>
    <property type="project" value="TreeGrafter"/>
</dbReference>
<dbReference type="STRING" id="67801.A0A1B0BK61"/>
<reference evidence="2" key="2">
    <citation type="submission" date="2020-05" db="UniProtKB">
        <authorList>
            <consortium name="EnsemblMetazoa"/>
        </authorList>
    </citation>
    <scope>IDENTIFICATION</scope>
    <source>
        <strain evidence="2">IAEA</strain>
    </source>
</reference>
<dbReference type="PANTHER" id="PTHR12654">
    <property type="entry name" value="BILE ACID BETA-GLUCOSIDASE-RELATED"/>
    <property type="match status" value="1"/>
</dbReference>
<dbReference type="InterPro" id="IPR052566">
    <property type="entry name" value="Non-lysos_glucosylceramidase"/>
</dbReference>
<feature type="domain" description="Glycosyl-hydrolase family 116 catalytic region" evidence="1">
    <location>
        <begin position="13"/>
        <end position="83"/>
    </location>
</feature>
<dbReference type="GO" id="GO:0005975">
    <property type="term" value="P:carbohydrate metabolic process"/>
    <property type="evidence" value="ECO:0007669"/>
    <property type="project" value="InterPro"/>
</dbReference>
<proteinExistence type="predicted"/>
<dbReference type="InterPro" id="IPR006775">
    <property type="entry name" value="GH116_catalytic"/>
</dbReference>
<dbReference type="Proteomes" id="UP000092460">
    <property type="component" value="Unassembled WGS sequence"/>
</dbReference>
<evidence type="ECO:0000259" key="1">
    <source>
        <dbReference type="Pfam" id="PF04685"/>
    </source>
</evidence>
<dbReference type="VEuPathDB" id="VectorBase:GPPI032743"/>
<dbReference type="EMBL" id="JXJN01015821">
    <property type="status" value="NOT_ANNOTATED_CDS"/>
    <property type="molecule type" value="Genomic_DNA"/>
</dbReference>
<evidence type="ECO:0000313" key="2">
    <source>
        <dbReference type="EnsemblMetazoa" id="GPPI032743-PA"/>
    </source>
</evidence>
<dbReference type="Pfam" id="PF04685">
    <property type="entry name" value="DUF608"/>
    <property type="match status" value="1"/>
</dbReference>
<sequence length="87" mass="9902">MTPTPSTLICLPLIENGKIVDQTYDSRVMDGARPYLYVCSAYRSGLWLAALQTMATMATQLDQSNDFLRYQEILEKGKHSLEEKEKN</sequence>